<dbReference type="Gene3D" id="3.30.450.170">
    <property type="entry name" value="Two-component histidine kinase, sensor domain"/>
    <property type="match status" value="1"/>
</dbReference>
<dbReference type="PROSITE" id="PS50109">
    <property type="entry name" value="HIS_KIN"/>
    <property type="match status" value="1"/>
</dbReference>
<evidence type="ECO:0000256" key="1">
    <source>
        <dbReference type="ARBA" id="ARBA00000085"/>
    </source>
</evidence>
<keyword evidence="8" id="KW-0418">Kinase</keyword>
<dbReference type="PRINTS" id="PR00344">
    <property type="entry name" value="BCTRLSENSOR"/>
</dbReference>
<dbReference type="InterPro" id="IPR038428">
    <property type="entry name" value="HK_sensor_dom_sf"/>
</dbReference>
<feature type="transmembrane region" description="Helical" evidence="10">
    <location>
        <begin position="150"/>
        <end position="172"/>
    </location>
</feature>
<dbReference type="AlphaFoldDB" id="A0A0F9RBH9"/>
<dbReference type="GO" id="GO:0000155">
    <property type="term" value="F:phosphorelay sensor kinase activity"/>
    <property type="evidence" value="ECO:0007669"/>
    <property type="project" value="InterPro"/>
</dbReference>
<accession>A0A0F9RBH9</accession>
<dbReference type="InterPro" id="IPR003661">
    <property type="entry name" value="HisK_dim/P_dom"/>
</dbReference>
<keyword evidence="9" id="KW-0067">ATP-binding</keyword>
<keyword evidence="10" id="KW-1133">Transmembrane helix</keyword>
<evidence type="ECO:0000313" key="13">
    <source>
        <dbReference type="EMBL" id="KKN22531.1"/>
    </source>
</evidence>
<dbReference type="InterPro" id="IPR036890">
    <property type="entry name" value="HATPase_C_sf"/>
</dbReference>
<keyword evidence="5" id="KW-0597">Phosphoprotein</keyword>
<dbReference type="CDD" id="cd06225">
    <property type="entry name" value="HAMP"/>
    <property type="match status" value="1"/>
</dbReference>
<dbReference type="InterPro" id="IPR031930">
    <property type="entry name" value="HK_sensor"/>
</dbReference>
<dbReference type="EC" id="2.7.13.3" evidence="3"/>
<dbReference type="PROSITE" id="PS50885">
    <property type="entry name" value="HAMP"/>
    <property type="match status" value="1"/>
</dbReference>
<name>A0A0F9RBH9_9ZZZZ</name>
<dbReference type="Gene3D" id="6.10.340.10">
    <property type="match status" value="1"/>
</dbReference>
<feature type="domain" description="HAMP" evidence="12">
    <location>
        <begin position="173"/>
        <end position="228"/>
    </location>
</feature>
<evidence type="ECO:0000259" key="11">
    <source>
        <dbReference type="PROSITE" id="PS50109"/>
    </source>
</evidence>
<organism evidence="13">
    <name type="scientific">marine sediment metagenome</name>
    <dbReference type="NCBI Taxonomy" id="412755"/>
    <lineage>
        <taxon>unclassified sequences</taxon>
        <taxon>metagenomes</taxon>
        <taxon>ecological metagenomes</taxon>
    </lineage>
</organism>
<proteinExistence type="predicted"/>
<dbReference type="SMART" id="SM00387">
    <property type="entry name" value="HATPase_c"/>
    <property type="match status" value="1"/>
</dbReference>
<dbReference type="GO" id="GO:0005886">
    <property type="term" value="C:plasma membrane"/>
    <property type="evidence" value="ECO:0007669"/>
    <property type="project" value="UniProtKB-SubCell"/>
</dbReference>
<dbReference type="InterPro" id="IPR005467">
    <property type="entry name" value="His_kinase_dom"/>
</dbReference>
<evidence type="ECO:0000256" key="9">
    <source>
        <dbReference type="ARBA" id="ARBA00022840"/>
    </source>
</evidence>
<reference evidence="13" key="1">
    <citation type="journal article" date="2015" name="Nature">
        <title>Complex archaea that bridge the gap between prokaryotes and eukaryotes.</title>
        <authorList>
            <person name="Spang A."/>
            <person name="Saw J.H."/>
            <person name="Jorgensen S.L."/>
            <person name="Zaremba-Niedzwiedzka K."/>
            <person name="Martijn J."/>
            <person name="Lind A.E."/>
            <person name="van Eijk R."/>
            <person name="Schleper C."/>
            <person name="Guy L."/>
            <person name="Ettema T.J."/>
        </authorList>
    </citation>
    <scope>NUCLEOTIDE SEQUENCE</scope>
</reference>
<dbReference type="PANTHER" id="PTHR44936:SF10">
    <property type="entry name" value="SENSOR PROTEIN RSTB"/>
    <property type="match status" value="1"/>
</dbReference>
<keyword evidence="6" id="KW-0808">Transferase</keyword>
<evidence type="ECO:0000256" key="10">
    <source>
        <dbReference type="SAM" id="Phobius"/>
    </source>
</evidence>
<sequence>MTRRLFWKLCLIIGTGVVAMFYLINVAVNHFENDMSMLSDSSREELINWQKKAEVIFDQGDMSELERWVDDLQQQESIWAVIAKANVVELAGNRSHRYEYTGYNLGRSIDWKIHLYFEHAPVMQLPFKDGATSLVVQLPQRMRPGSLWNLTRLSLQVLLPMLILVCLSIVLYRHIMHPIKELDLASRAFSKGDFSVRVREQLGSRNDELSQLAETFDLMAERISDQIMHQRVLLTDLSHELRTPLTRLDIATDNLLTHREKGVEDTQIKLERIHKESQHIRKLVDDTLTLSWLDNESPQLRIESLDLVDLLEILIEDGRFEYPDKLIFADLPNQAHIESSNHRALGQALENILRNALRYTPINKKVRISLIDYKHEYQIIIADQGPGVPKEHLNTIFRPFFRIDSARSCNSDSFGLGLALAQRQLHAIAATVFAKNDTAGGLVMTVTVPKGV</sequence>
<dbReference type="EMBL" id="LAZR01003052">
    <property type="protein sequence ID" value="KKN22531.1"/>
    <property type="molecule type" value="Genomic_DNA"/>
</dbReference>
<dbReference type="Pfam" id="PF00672">
    <property type="entry name" value="HAMP"/>
    <property type="match status" value="1"/>
</dbReference>
<evidence type="ECO:0000256" key="4">
    <source>
        <dbReference type="ARBA" id="ARBA00022475"/>
    </source>
</evidence>
<evidence type="ECO:0000256" key="6">
    <source>
        <dbReference type="ARBA" id="ARBA00022679"/>
    </source>
</evidence>
<comment type="caution">
    <text evidence="13">The sequence shown here is derived from an EMBL/GenBank/DDBJ whole genome shotgun (WGS) entry which is preliminary data.</text>
</comment>
<dbReference type="PANTHER" id="PTHR44936">
    <property type="entry name" value="SENSOR PROTEIN CREC"/>
    <property type="match status" value="1"/>
</dbReference>
<evidence type="ECO:0000256" key="3">
    <source>
        <dbReference type="ARBA" id="ARBA00012438"/>
    </source>
</evidence>
<dbReference type="InterPro" id="IPR004358">
    <property type="entry name" value="Sig_transdc_His_kin-like_C"/>
</dbReference>
<keyword evidence="7" id="KW-0547">Nucleotide-binding</keyword>
<dbReference type="Gene3D" id="3.30.565.10">
    <property type="entry name" value="Histidine kinase-like ATPase, C-terminal domain"/>
    <property type="match status" value="1"/>
</dbReference>
<feature type="domain" description="Histidine kinase" evidence="11">
    <location>
        <begin position="236"/>
        <end position="452"/>
    </location>
</feature>
<evidence type="ECO:0000256" key="2">
    <source>
        <dbReference type="ARBA" id="ARBA00004651"/>
    </source>
</evidence>
<comment type="catalytic activity">
    <reaction evidence="1">
        <text>ATP + protein L-histidine = ADP + protein N-phospho-L-histidine.</text>
        <dbReference type="EC" id="2.7.13.3"/>
    </reaction>
</comment>
<dbReference type="InterPro" id="IPR036097">
    <property type="entry name" value="HisK_dim/P_sf"/>
</dbReference>
<keyword evidence="4" id="KW-1003">Cell membrane</keyword>
<dbReference type="Pfam" id="PF02518">
    <property type="entry name" value="HATPase_c"/>
    <property type="match status" value="1"/>
</dbReference>
<dbReference type="SMART" id="SM00304">
    <property type="entry name" value="HAMP"/>
    <property type="match status" value="1"/>
</dbReference>
<dbReference type="InterPro" id="IPR003594">
    <property type="entry name" value="HATPase_dom"/>
</dbReference>
<dbReference type="Gene3D" id="1.10.287.130">
    <property type="match status" value="1"/>
</dbReference>
<evidence type="ECO:0000259" key="12">
    <source>
        <dbReference type="PROSITE" id="PS50885"/>
    </source>
</evidence>
<keyword evidence="10" id="KW-0472">Membrane</keyword>
<protein>
    <recommendedName>
        <fullName evidence="3">histidine kinase</fullName>
        <ecNumber evidence="3">2.7.13.3</ecNumber>
    </recommendedName>
</protein>
<gene>
    <name evidence="13" type="ORF">LCGC14_0914150</name>
</gene>
<evidence type="ECO:0000256" key="7">
    <source>
        <dbReference type="ARBA" id="ARBA00022741"/>
    </source>
</evidence>
<dbReference type="SMART" id="SM00388">
    <property type="entry name" value="HisKA"/>
    <property type="match status" value="1"/>
</dbReference>
<dbReference type="SUPFAM" id="SSF158472">
    <property type="entry name" value="HAMP domain-like"/>
    <property type="match status" value="1"/>
</dbReference>
<comment type="subcellular location">
    <subcellularLocation>
        <location evidence="2">Cell membrane</location>
        <topology evidence="2">Multi-pass membrane protein</topology>
    </subcellularLocation>
</comment>
<feature type="transmembrane region" description="Helical" evidence="10">
    <location>
        <begin position="6"/>
        <end position="28"/>
    </location>
</feature>
<dbReference type="CDD" id="cd00082">
    <property type="entry name" value="HisKA"/>
    <property type="match status" value="1"/>
</dbReference>
<dbReference type="GO" id="GO:0005524">
    <property type="term" value="F:ATP binding"/>
    <property type="evidence" value="ECO:0007669"/>
    <property type="project" value="UniProtKB-KW"/>
</dbReference>
<dbReference type="InterPro" id="IPR003660">
    <property type="entry name" value="HAMP_dom"/>
</dbReference>
<dbReference type="Pfam" id="PF00512">
    <property type="entry name" value="HisKA"/>
    <property type="match status" value="1"/>
</dbReference>
<dbReference type="Pfam" id="PF16750">
    <property type="entry name" value="HK_sensor"/>
    <property type="match status" value="1"/>
</dbReference>
<evidence type="ECO:0000256" key="8">
    <source>
        <dbReference type="ARBA" id="ARBA00022777"/>
    </source>
</evidence>
<keyword evidence="10" id="KW-0812">Transmembrane</keyword>
<dbReference type="SUPFAM" id="SSF47384">
    <property type="entry name" value="Homodimeric domain of signal transducing histidine kinase"/>
    <property type="match status" value="1"/>
</dbReference>
<dbReference type="InterPro" id="IPR050980">
    <property type="entry name" value="2C_sensor_his_kinase"/>
</dbReference>
<evidence type="ECO:0000256" key="5">
    <source>
        <dbReference type="ARBA" id="ARBA00022553"/>
    </source>
</evidence>
<dbReference type="SUPFAM" id="SSF55874">
    <property type="entry name" value="ATPase domain of HSP90 chaperone/DNA topoisomerase II/histidine kinase"/>
    <property type="match status" value="1"/>
</dbReference>